<name>A0A0M4D1U7_9BACT</name>
<feature type="signal peptide" evidence="1">
    <location>
        <begin position="1"/>
        <end position="32"/>
    </location>
</feature>
<dbReference type="Proteomes" id="UP000057158">
    <property type="component" value="Chromosome"/>
</dbReference>
<protein>
    <recommendedName>
        <fullName evidence="4">DUF11 domain-containing protein</fullName>
    </recommendedName>
</protein>
<keyword evidence="1" id="KW-0732">Signal</keyword>
<gene>
    <name evidence="2" type="ORF">DSOUD_2354</name>
</gene>
<proteinExistence type="predicted"/>
<evidence type="ECO:0000313" key="3">
    <source>
        <dbReference type="Proteomes" id="UP000057158"/>
    </source>
</evidence>
<dbReference type="InterPro" id="IPR047589">
    <property type="entry name" value="DUF11_rpt"/>
</dbReference>
<evidence type="ECO:0000256" key="1">
    <source>
        <dbReference type="SAM" id="SignalP"/>
    </source>
</evidence>
<dbReference type="PATRIC" id="fig|1603606.3.peg.2549"/>
<accession>A0A0M4D1U7</accession>
<evidence type="ECO:0000313" key="2">
    <source>
        <dbReference type="EMBL" id="ALC17115.1"/>
    </source>
</evidence>
<dbReference type="EMBL" id="CP010802">
    <property type="protein sequence ID" value="ALC17115.1"/>
    <property type="molecule type" value="Genomic_DNA"/>
</dbReference>
<dbReference type="RefSeq" id="WP_053551147.1">
    <property type="nucleotide sequence ID" value="NZ_CP010802.1"/>
</dbReference>
<dbReference type="KEGG" id="des:DSOUD_2354"/>
<keyword evidence="3" id="KW-1185">Reference proteome</keyword>
<dbReference type="AlphaFoldDB" id="A0A0M4D1U7"/>
<reference evidence="2 3" key="1">
    <citation type="submission" date="2015-07" db="EMBL/GenBank/DDBJ databases">
        <title>Isolation and Genomic Characterization of a Novel Halophilic Metal-Reducing Deltaproteobacterium from the Deep Subsurface.</title>
        <authorList>
            <person name="Badalamenti J.P."/>
            <person name="Summers Z.M."/>
            <person name="Gralnick J.A."/>
            <person name="Bond D.R."/>
        </authorList>
    </citation>
    <scope>NUCLEOTIDE SEQUENCE [LARGE SCALE GENOMIC DNA]</scope>
    <source>
        <strain evidence="2 3">WTL</strain>
    </source>
</reference>
<sequence>MNSRQQNRRGLFIATLITALALIALTTGSAFAALSAGTTISNQASVTYAESATAVASNIVDVTVNLVSGLAWLDGTLSPATDTVGNGGAVSYTVDLQNTGNGTTTATITDGTTQVLASLGAGSWNIAPNAPVLVGAISSGAGVYDGTVTTIPVSNLATGSLVVGTTRVLINGNEYLVAAGSTATQLVVTGDATAVAGAAGVQIGEVVSITFSGTAGTLIAPDLDENHVHAMTATDEFGVSGFNADGNAFSTDTTTAWNTRVVAGALTVTKYSRNVSNAVVGGIPLVYGGNTYYQSGVTGNSAFGAVPADTLEYLVVIENAGPGSATDVQMSDSISTFLALDTASVDIDTNGDGTFDVVDAAANDAAAYSAPTLTVYAGVGGVASTTTGGSVAAAASTAIRYQAAIQ</sequence>
<dbReference type="NCBIfam" id="TIGR01451">
    <property type="entry name" value="B_ant_repeat"/>
    <property type="match status" value="1"/>
</dbReference>
<dbReference type="STRING" id="1603606.DSOUD_2354"/>
<dbReference type="OrthoDB" id="5401654at2"/>
<feature type="chain" id="PRO_5005791765" description="DUF11 domain-containing protein" evidence="1">
    <location>
        <begin position="33"/>
        <end position="406"/>
    </location>
</feature>
<evidence type="ECO:0008006" key="4">
    <source>
        <dbReference type="Google" id="ProtNLM"/>
    </source>
</evidence>
<organism evidence="2 3">
    <name type="scientific">Desulfuromonas soudanensis</name>
    <dbReference type="NCBI Taxonomy" id="1603606"/>
    <lineage>
        <taxon>Bacteria</taxon>
        <taxon>Pseudomonadati</taxon>
        <taxon>Thermodesulfobacteriota</taxon>
        <taxon>Desulfuromonadia</taxon>
        <taxon>Desulfuromonadales</taxon>
        <taxon>Desulfuromonadaceae</taxon>
        <taxon>Desulfuromonas</taxon>
    </lineage>
</organism>